<dbReference type="OrthoDB" id="8666795at2"/>
<evidence type="ECO:0000256" key="1">
    <source>
        <dbReference type="SAM" id="MobiDB-lite"/>
    </source>
</evidence>
<evidence type="ECO:0000313" key="2">
    <source>
        <dbReference type="EMBL" id="ARP96512.1"/>
    </source>
</evidence>
<dbReference type="AlphaFoldDB" id="A0A1W6ZGS2"/>
<protein>
    <submittedName>
        <fullName evidence="2">Uncharacterized protein</fullName>
    </submittedName>
</protein>
<organism evidence="2 3">
    <name type="scientific">Bordetella genomosp. 13</name>
    <dbReference type="NCBI Taxonomy" id="463040"/>
    <lineage>
        <taxon>Bacteria</taxon>
        <taxon>Pseudomonadati</taxon>
        <taxon>Pseudomonadota</taxon>
        <taxon>Betaproteobacteria</taxon>
        <taxon>Burkholderiales</taxon>
        <taxon>Alcaligenaceae</taxon>
        <taxon>Bordetella</taxon>
    </lineage>
</organism>
<dbReference type="Proteomes" id="UP000194161">
    <property type="component" value="Chromosome"/>
</dbReference>
<dbReference type="STRING" id="463040.CAL15_20395"/>
<feature type="compositionally biased region" description="Basic and acidic residues" evidence="1">
    <location>
        <begin position="1"/>
        <end position="21"/>
    </location>
</feature>
<gene>
    <name evidence="2" type="ORF">CAL15_20395</name>
</gene>
<name>A0A1W6ZGS2_9BORD</name>
<sequence>MKRETKDPVPSHVPGGEHADMPSRQGTHIMPTPKVPDQVAGMPRDGRALTEPGDPGVPAGEDDFLDTSKSKPPGQID</sequence>
<evidence type="ECO:0000313" key="3">
    <source>
        <dbReference type="Proteomes" id="UP000194161"/>
    </source>
</evidence>
<dbReference type="EMBL" id="CP021111">
    <property type="protein sequence ID" value="ARP96512.1"/>
    <property type="molecule type" value="Genomic_DNA"/>
</dbReference>
<feature type="region of interest" description="Disordered" evidence="1">
    <location>
        <begin position="1"/>
        <end position="77"/>
    </location>
</feature>
<reference evidence="2 3" key="1">
    <citation type="submission" date="2017-05" db="EMBL/GenBank/DDBJ databases">
        <title>Complete and WGS of Bordetella genogroups.</title>
        <authorList>
            <person name="Spilker T."/>
            <person name="LiPuma J."/>
        </authorList>
    </citation>
    <scope>NUCLEOTIDE SEQUENCE [LARGE SCALE GENOMIC DNA]</scope>
    <source>
        <strain evidence="2 3">AU7206</strain>
    </source>
</reference>
<keyword evidence="3" id="KW-1185">Reference proteome</keyword>
<dbReference type="RefSeq" id="WP_086080161.1">
    <property type="nucleotide sequence ID" value="NZ_CP021111.1"/>
</dbReference>
<accession>A0A1W6ZGS2</accession>
<dbReference type="KEGG" id="bgm:CAL15_20395"/>
<proteinExistence type="predicted"/>